<evidence type="ECO:0000256" key="1">
    <source>
        <dbReference type="SAM" id="Phobius"/>
    </source>
</evidence>
<evidence type="ECO:0000313" key="3">
    <source>
        <dbReference type="Proteomes" id="UP000646053"/>
    </source>
</evidence>
<organism evidence="2 3">
    <name type="scientific">Myxacorys almedinensis A</name>
    <dbReference type="NCBI Taxonomy" id="2690445"/>
    <lineage>
        <taxon>Bacteria</taxon>
        <taxon>Bacillati</taxon>
        <taxon>Cyanobacteriota</taxon>
        <taxon>Cyanophyceae</taxon>
        <taxon>Leptolyngbyales</taxon>
        <taxon>Leptolyngbyaceae</taxon>
        <taxon>Myxacorys</taxon>
        <taxon>Myxacorys almedinensis</taxon>
    </lineage>
</organism>
<gene>
    <name evidence="2" type="ORF">GS601_15985</name>
</gene>
<dbReference type="RefSeq" id="WP_162424292.1">
    <property type="nucleotide sequence ID" value="NZ_WVIE01000019.1"/>
</dbReference>
<feature type="transmembrane region" description="Helical" evidence="1">
    <location>
        <begin position="70"/>
        <end position="88"/>
    </location>
</feature>
<reference evidence="2" key="1">
    <citation type="submission" date="2019-12" db="EMBL/GenBank/DDBJ databases">
        <title>High-Quality draft genome sequences of three cyanobacteria isolated from the limestone walls of the Old Cathedral of Coimbra.</title>
        <authorList>
            <person name="Tiago I."/>
            <person name="Soares F."/>
            <person name="Portugal A."/>
        </authorList>
    </citation>
    <scope>NUCLEOTIDE SEQUENCE</scope>
    <source>
        <strain evidence="2">A</strain>
    </source>
</reference>
<accession>A0A8J8CKM6</accession>
<keyword evidence="1" id="KW-1133">Transmembrane helix</keyword>
<protein>
    <submittedName>
        <fullName evidence="2">Uncharacterized protein</fullName>
    </submittedName>
</protein>
<proteinExistence type="predicted"/>
<dbReference type="AlphaFoldDB" id="A0A8J8CKM6"/>
<feature type="transmembrane region" description="Helical" evidence="1">
    <location>
        <begin position="7"/>
        <end position="30"/>
    </location>
</feature>
<name>A0A8J8CKM6_9CYAN</name>
<sequence>MKPMMTVAGGVFFAVAIMFLILGGTSFVGMMNFQKELESRGQFDKELRKWTGLDGLDKQELERKQSETTGSLVIAAISGSIGVGLAIAGKNKSTQN</sequence>
<keyword evidence="1" id="KW-0472">Membrane</keyword>
<keyword evidence="3" id="KW-1185">Reference proteome</keyword>
<dbReference type="EMBL" id="WVIE01000019">
    <property type="protein sequence ID" value="NDJ18771.1"/>
    <property type="molecule type" value="Genomic_DNA"/>
</dbReference>
<keyword evidence="1" id="KW-0812">Transmembrane</keyword>
<evidence type="ECO:0000313" key="2">
    <source>
        <dbReference type="EMBL" id="NDJ18771.1"/>
    </source>
</evidence>
<dbReference type="Proteomes" id="UP000646053">
    <property type="component" value="Unassembled WGS sequence"/>
</dbReference>
<comment type="caution">
    <text evidence="2">The sequence shown here is derived from an EMBL/GenBank/DDBJ whole genome shotgun (WGS) entry which is preliminary data.</text>
</comment>